<evidence type="ECO:0000313" key="2">
    <source>
        <dbReference type="Proteomes" id="UP000683579"/>
    </source>
</evidence>
<sequence>MLTFTEAQKQFIGLFGQTAHYHQYAGALYVHATGGYFKGRAENIKF</sequence>
<reference evidence="1 2" key="1">
    <citation type="submission" date="2021-06" db="EMBL/GenBank/DDBJ databases">
        <title>FDA dAtabase for Regulatory Grade micrObial Sequences (FDA-ARGOS): Supporting development and validation of Infectious Disease Dx tests.</title>
        <authorList>
            <person name="Sproer C."/>
            <person name="Gronow S."/>
            <person name="Severitt S."/>
            <person name="Schroder I."/>
            <person name="Tallon L."/>
            <person name="Sadzewicz L."/>
            <person name="Zhao X."/>
            <person name="Boylan J."/>
            <person name="Ott S."/>
            <person name="Bowen H."/>
            <person name="Vavikolanu K."/>
            <person name="Mehta A."/>
            <person name="Aluvathingal J."/>
            <person name="Nadendla S."/>
            <person name="Lowell S."/>
            <person name="Myers T."/>
            <person name="Yan Y."/>
        </authorList>
    </citation>
    <scope>NUCLEOTIDE SEQUENCE [LARGE SCALE GENOMIC DNA]</scope>
    <source>
        <strain evidence="1 2">FDAARGOS 1424</strain>
    </source>
</reference>
<gene>
    <name evidence="1" type="ORF">I6L54_05335</name>
</gene>
<dbReference type="EMBL" id="CP077262">
    <property type="protein sequence ID" value="QXA45839.1"/>
    <property type="molecule type" value="Genomic_DNA"/>
</dbReference>
<evidence type="ECO:0000313" key="1">
    <source>
        <dbReference type="EMBL" id="QXA45839.1"/>
    </source>
</evidence>
<dbReference type="Proteomes" id="UP000683579">
    <property type="component" value="Chromosome"/>
</dbReference>
<organism evidence="1 2">
    <name type="scientific">Citrobacter pasteurii</name>
    <dbReference type="NCBI Taxonomy" id="1563222"/>
    <lineage>
        <taxon>Bacteria</taxon>
        <taxon>Pseudomonadati</taxon>
        <taxon>Pseudomonadota</taxon>
        <taxon>Gammaproteobacteria</taxon>
        <taxon>Enterobacterales</taxon>
        <taxon>Enterobacteriaceae</taxon>
        <taxon>Citrobacter</taxon>
    </lineage>
</organism>
<proteinExistence type="predicted"/>
<accession>A0ABX8K9Y4</accession>
<dbReference type="RefSeq" id="WP_193145862.1">
    <property type="nucleotide sequence ID" value="NZ_CDHL01000046.1"/>
</dbReference>
<protein>
    <submittedName>
        <fullName evidence="1">Uncharacterized protein</fullName>
    </submittedName>
</protein>
<keyword evidence="2" id="KW-1185">Reference proteome</keyword>
<name>A0ABX8K9Y4_9ENTR</name>